<keyword evidence="2" id="KW-1185">Reference proteome</keyword>
<gene>
    <name evidence="1" type="ORF">FJT64_015596</name>
</gene>
<dbReference type="EMBL" id="VIIS01000066">
    <property type="protein sequence ID" value="KAF0313887.1"/>
    <property type="molecule type" value="Genomic_DNA"/>
</dbReference>
<evidence type="ECO:0000313" key="2">
    <source>
        <dbReference type="Proteomes" id="UP000440578"/>
    </source>
</evidence>
<sequence length="79" mass="8163">MPREMWFLDRLAAMGTTSSVTSISAVAGGSASNGGISQNSAQASNLQSSGLFGQLSHSNTGAVSNQFSGSAYQQPTYYH</sequence>
<protein>
    <submittedName>
        <fullName evidence="1">Uncharacterized protein</fullName>
    </submittedName>
</protein>
<name>A0A6A4X3M0_AMPAM</name>
<comment type="caution">
    <text evidence="1">The sequence shown here is derived from an EMBL/GenBank/DDBJ whole genome shotgun (WGS) entry which is preliminary data.</text>
</comment>
<evidence type="ECO:0000313" key="1">
    <source>
        <dbReference type="EMBL" id="KAF0313887.1"/>
    </source>
</evidence>
<accession>A0A6A4X3M0</accession>
<proteinExistence type="predicted"/>
<dbReference type="Proteomes" id="UP000440578">
    <property type="component" value="Unassembled WGS sequence"/>
</dbReference>
<organism evidence="1 2">
    <name type="scientific">Amphibalanus amphitrite</name>
    <name type="common">Striped barnacle</name>
    <name type="synonym">Balanus amphitrite</name>
    <dbReference type="NCBI Taxonomy" id="1232801"/>
    <lineage>
        <taxon>Eukaryota</taxon>
        <taxon>Metazoa</taxon>
        <taxon>Ecdysozoa</taxon>
        <taxon>Arthropoda</taxon>
        <taxon>Crustacea</taxon>
        <taxon>Multicrustacea</taxon>
        <taxon>Cirripedia</taxon>
        <taxon>Thoracica</taxon>
        <taxon>Thoracicalcarea</taxon>
        <taxon>Balanomorpha</taxon>
        <taxon>Balanoidea</taxon>
        <taxon>Balanidae</taxon>
        <taxon>Amphibalaninae</taxon>
        <taxon>Amphibalanus</taxon>
    </lineage>
</organism>
<reference evidence="1 2" key="1">
    <citation type="submission" date="2019-07" db="EMBL/GenBank/DDBJ databases">
        <title>Draft genome assembly of a fouling barnacle, Amphibalanus amphitrite (Darwin, 1854): The first reference genome for Thecostraca.</title>
        <authorList>
            <person name="Kim W."/>
        </authorList>
    </citation>
    <scope>NUCLEOTIDE SEQUENCE [LARGE SCALE GENOMIC DNA]</scope>
    <source>
        <strain evidence="1">SNU_AA5</strain>
        <tissue evidence="1">Soma without cirri and trophi</tissue>
    </source>
</reference>
<dbReference type="AlphaFoldDB" id="A0A6A4X3M0"/>